<dbReference type="InParanoid" id="H2API1"/>
<dbReference type="SUPFAM" id="SSF81383">
    <property type="entry name" value="F-box domain"/>
    <property type="match status" value="1"/>
</dbReference>
<dbReference type="GO" id="GO:0030163">
    <property type="term" value="P:protein catabolic process"/>
    <property type="evidence" value="ECO:0007669"/>
    <property type="project" value="EnsemblFungi"/>
</dbReference>
<dbReference type="PROSITE" id="PS50181">
    <property type="entry name" value="FBOX"/>
    <property type="match status" value="1"/>
</dbReference>
<dbReference type="FunCoup" id="H2API1">
    <property type="interactions" value="97"/>
</dbReference>
<dbReference type="RefSeq" id="XP_003955416.1">
    <property type="nucleotide sequence ID" value="XM_003955367.1"/>
</dbReference>
<evidence type="ECO:0000259" key="1">
    <source>
        <dbReference type="PROSITE" id="PS50181"/>
    </source>
</evidence>
<feature type="domain" description="F-box" evidence="1">
    <location>
        <begin position="37"/>
        <end position="83"/>
    </location>
</feature>
<dbReference type="GO" id="GO:0031335">
    <property type="term" value="P:regulation of sulfur amino acid metabolic process"/>
    <property type="evidence" value="ECO:0007669"/>
    <property type="project" value="EnsemblFungi"/>
</dbReference>
<evidence type="ECO:0000313" key="3">
    <source>
        <dbReference type="Proteomes" id="UP000005220"/>
    </source>
</evidence>
<dbReference type="SMART" id="SM00256">
    <property type="entry name" value="FBOX"/>
    <property type="match status" value="1"/>
</dbReference>
<dbReference type="STRING" id="1071382.H2API1"/>
<gene>
    <name evidence="2" type="primary">KAFR0A08470</name>
    <name evidence="2" type="ORF">KAFR_0A08470</name>
</gene>
<dbReference type="EMBL" id="HE650821">
    <property type="protein sequence ID" value="CCF56281.1"/>
    <property type="molecule type" value="Genomic_DNA"/>
</dbReference>
<sequence>MKGLQLLSKPRIFPFNTSNEAASVHSRNVTTEKNSSKYALITLPDDIFKSVIDHLDTESLLSLCLTNHAFYDKISKEFLYKDVKLRSKISLLKFNSLIHSKKAKLRLLVSSIQFKNPQSQDSLLKYAKFYQGNKTDDTTIAGSYNYTLSEGEDKSPRKFKTSDRLKEIENCYFQYTYIELMLDIIDNLPNLTHITLNDLEPNFKIPLWYSVMNDNSKNFIKKIINNEQSMNNDDLRNFEISTKFVKNYKSRIDCLPRFQKLELKSKKSVHLRSNLLCCFGLIDELILDGVIIDSLSLDTPMEFIPLVLERQDSKFYSVHTTFTSLILKNCQIISGNGILRLFNQFFKRLKRLSLLQVRSKYDILISNCFPSLRELTIDCNSKCFTHPVLIDETYYYDIAQENDIDLNEDVTSISETLLDRPVPEKQLQIPAPTSSVILSSNGNYISSTFSDAVRTKKSKDAIPLTKPQWQYFKEIRVPSFHVFYHNFKHVWDKLPKRNININIVNIPFTNVFPLSPAVYWERFLFTNDQETLVGCSQTLAAEQYPWTNDILNCLQDGIEELNKHKTQIGDSNLYIMDNLNFEIDRFNNFHNYKNFKDIPYINLFFFFSLLSKFSSIKIKMLRRWINSTKRTRYDWELLLRALLLNVNVPVEVRDQDGFILYSYGDMRQRTI</sequence>
<dbReference type="Proteomes" id="UP000005220">
    <property type="component" value="Chromosome 1"/>
</dbReference>
<evidence type="ECO:0000313" key="2">
    <source>
        <dbReference type="EMBL" id="CCF56281.1"/>
    </source>
</evidence>
<keyword evidence="3" id="KW-1185">Reference proteome</keyword>
<organism evidence="2 3">
    <name type="scientific">Kazachstania africana (strain ATCC 22294 / BCRC 22015 / CBS 2517 / CECT 1963 / NBRC 1671 / NRRL Y-8276)</name>
    <name type="common">Yeast</name>
    <name type="synonym">Kluyveromyces africanus</name>
    <dbReference type="NCBI Taxonomy" id="1071382"/>
    <lineage>
        <taxon>Eukaryota</taxon>
        <taxon>Fungi</taxon>
        <taxon>Dikarya</taxon>
        <taxon>Ascomycota</taxon>
        <taxon>Saccharomycotina</taxon>
        <taxon>Saccharomycetes</taxon>
        <taxon>Saccharomycetales</taxon>
        <taxon>Saccharomycetaceae</taxon>
        <taxon>Kazachstania</taxon>
    </lineage>
</organism>
<dbReference type="GeneID" id="13886261"/>
<dbReference type="Pfam" id="PF00646">
    <property type="entry name" value="F-box"/>
    <property type="match status" value="1"/>
</dbReference>
<dbReference type="InterPro" id="IPR001810">
    <property type="entry name" value="F-box_dom"/>
</dbReference>
<proteinExistence type="predicted"/>
<reference evidence="2 3" key="1">
    <citation type="journal article" date="2011" name="Proc. Natl. Acad. Sci. U.S.A.">
        <title>Evolutionary erosion of yeast sex chromosomes by mating-type switching accidents.</title>
        <authorList>
            <person name="Gordon J.L."/>
            <person name="Armisen D."/>
            <person name="Proux-Wera E."/>
            <person name="Oheigeartaigh S.S."/>
            <person name="Byrne K.P."/>
            <person name="Wolfe K.H."/>
        </authorList>
    </citation>
    <scope>NUCLEOTIDE SEQUENCE [LARGE SCALE GENOMIC DNA]</scope>
    <source>
        <strain evidence="3">ATCC 22294 / BCRC 22015 / CBS 2517 / CECT 1963 / NBRC 1671 / NRRL Y-8276</strain>
    </source>
</reference>
<accession>H2API1</accession>
<dbReference type="AlphaFoldDB" id="H2API1"/>
<dbReference type="HOGENOM" id="CLU_409412_0_0_1"/>
<dbReference type="KEGG" id="kaf:KAFR_0A08470"/>
<name>H2API1_KAZAF</name>
<dbReference type="eggNOG" id="ENOG502QTPK">
    <property type="taxonomic scope" value="Eukaryota"/>
</dbReference>
<dbReference type="OrthoDB" id="4032719at2759"/>
<protein>
    <recommendedName>
        <fullName evidence="1">F-box domain-containing protein</fullName>
    </recommendedName>
</protein>
<dbReference type="InterPro" id="IPR036047">
    <property type="entry name" value="F-box-like_dom_sf"/>
</dbReference>
<dbReference type="GO" id="GO:0019005">
    <property type="term" value="C:SCF ubiquitin ligase complex"/>
    <property type="evidence" value="ECO:0007669"/>
    <property type="project" value="EnsemblFungi"/>
</dbReference>